<dbReference type="Gene3D" id="3.30.450.20">
    <property type="entry name" value="PAS domain"/>
    <property type="match status" value="1"/>
</dbReference>
<accession>A0A1T1HAX4</accession>
<name>A0A1T1HAX4_OCELI</name>
<evidence type="ECO:0000259" key="1">
    <source>
        <dbReference type="PROSITE" id="PS50112"/>
    </source>
</evidence>
<evidence type="ECO:0000313" key="3">
    <source>
        <dbReference type="Proteomes" id="UP000190064"/>
    </source>
</evidence>
<dbReference type="Proteomes" id="UP000190064">
    <property type="component" value="Unassembled WGS sequence"/>
</dbReference>
<dbReference type="InterPro" id="IPR000014">
    <property type="entry name" value="PAS"/>
</dbReference>
<protein>
    <submittedName>
        <fullName evidence="2">Aerotaxis receptor Aer</fullName>
    </submittedName>
</protein>
<dbReference type="CDD" id="cd00130">
    <property type="entry name" value="PAS"/>
    <property type="match status" value="1"/>
</dbReference>
<dbReference type="NCBIfam" id="TIGR00229">
    <property type="entry name" value="sensory_box"/>
    <property type="match status" value="1"/>
</dbReference>
<reference evidence="2" key="1">
    <citation type="submission" date="2017-02" db="EMBL/GenBank/DDBJ databases">
        <title>Draft Genome Sequence of the Salt Water Bacterium Oceanospirillum linum ATCC 11336.</title>
        <authorList>
            <person name="Trachtenberg A.M."/>
            <person name="Carney J.G."/>
            <person name="Linnane J.D."/>
            <person name="Rheaume B.A."/>
            <person name="Pitts N.L."/>
            <person name="Mykles D.L."/>
            <person name="Maclea K.S."/>
        </authorList>
    </citation>
    <scope>NUCLEOTIDE SEQUENCE [LARGE SCALE GENOMIC DNA]</scope>
    <source>
        <strain evidence="2">ATCC 11336</strain>
    </source>
</reference>
<dbReference type="InterPro" id="IPR013655">
    <property type="entry name" value="PAS_fold_3"/>
</dbReference>
<dbReference type="PROSITE" id="PS50112">
    <property type="entry name" value="PAS"/>
    <property type="match status" value="1"/>
</dbReference>
<comment type="caution">
    <text evidence="2">The sequence shown here is derived from an EMBL/GenBank/DDBJ whole genome shotgun (WGS) entry which is preliminary data.</text>
</comment>
<dbReference type="Pfam" id="PF08447">
    <property type="entry name" value="PAS_3"/>
    <property type="match status" value="1"/>
</dbReference>
<dbReference type="InterPro" id="IPR035965">
    <property type="entry name" value="PAS-like_dom_sf"/>
</dbReference>
<dbReference type="SMART" id="SM00091">
    <property type="entry name" value="PAS"/>
    <property type="match status" value="1"/>
</dbReference>
<dbReference type="STRING" id="966.BTA35_0211435"/>
<dbReference type="RefSeq" id="WP_078319952.1">
    <property type="nucleotide sequence ID" value="NZ_FXTS01000005.1"/>
</dbReference>
<gene>
    <name evidence="2" type="ORF">BTA35_0211435</name>
</gene>
<keyword evidence="3" id="KW-1185">Reference proteome</keyword>
<dbReference type="EMBL" id="MTSD02000004">
    <property type="protein sequence ID" value="OOV86900.1"/>
    <property type="molecule type" value="Genomic_DNA"/>
</dbReference>
<dbReference type="SUPFAM" id="SSF55785">
    <property type="entry name" value="PYP-like sensor domain (PAS domain)"/>
    <property type="match status" value="1"/>
</dbReference>
<evidence type="ECO:0000313" key="2">
    <source>
        <dbReference type="EMBL" id="OOV86900.1"/>
    </source>
</evidence>
<sequence>MLAKSLSDLTEVFLNTDDLIISKTDLKGRITYANRTFMRIAGFDEEDLLHQPHNMIRHPDMPKGIFKFLWQELRQGHEFFGFVKNYTADHGFYWVFANITPDFDAAGHVQGYFSVRRRPSSDAIKTIEPIYQKMIDIEHRYSRANACTHSLAFLEQLLESQQVSYERFVMQLQAS</sequence>
<proteinExistence type="predicted"/>
<keyword evidence="2" id="KW-0675">Receptor</keyword>
<organism evidence="2 3">
    <name type="scientific">Oceanospirillum linum</name>
    <dbReference type="NCBI Taxonomy" id="966"/>
    <lineage>
        <taxon>Bacteria</taxon>
        <taxon>Pseudomonadati</taxon>
        <taxon>Pseudomonadota</taxon>
        <taxon>Gammaproteobacteria</taxon>
        <taxon>Oceanospirillales</taxon>
        <taxon>Oceanospirillaceae</taxon>
        <taxon>Oceanospirillum</taxon>
    </lineage>
</organism>
<feature type="domain" description="PAS" evidence="1">
    <location>
        <begin position="25"/>
        <end position="76"/>
    </location>
</feature>
<dbReference type="AlphaFoldDB" id="A0A1T1HAX4"/>